<organism evidence="2 3">
    <name type="scientific">Candidatus Woesebacteria bacterium RIFCSPLOWO2_01_FULL_44_14</name>
    <dbReference type="NCBI Taxonomy" id="1802525"/>
    <lineage>
        <taxon>Bacteria</taxon>
        <taxon>Candidatus Woeseibacteriota</taxon>
    </lineage>
</organism>
<dbReference type="GO" id="GO:0003676">
    <property type="term" value="F:nucleic acid binding"/>
    <property type="evidence" value="ECO:0007669"/>
    <property type="project" value="InterPro"/>
</dbReference>
<dbReference type="Pfam" id="PF00665">
    <property type="entry name" value="rve"/>
    <property type="match status" value="1"/>
</dbReference>
<sequence>MRLQSQKKRQVGRELEAKLPGISKPLISRTLGIGERNLYNQNTRQKEADLALKDQILKVLELNPSYGHRRVALALGIGKKRTRRVMRLFGIKPYKRKARWTKKKDYGNPPSGIPNLIKGSCPVKPNVYFAGDFTRLIWNQKIIHLATFIDLFTREIVGWSVSIRHTSEFVIEAFLDAVRNAGLPLIVHTDQGSEYNSKEYTKFMESLGVKVSMSAKASPWENGYQESFYDNFKTDLGAEFERFETIGEFVEALHSTINYYNNRRIHTKLKTSPLKFKLEFLSRNM</sequence>
<dbReference type="GO" id="GO:0015074">
    <property type="term" value="P:DNA integration"/>
    <property type="evidence" value="ECO:0007669"/>
    <property type="project" value="InterPro"/>
</dbReference>
<dbReference type="EMBL" id="MGHL01000006">
    <property type="protein sequence ID" value="OGM70274.1"/>
    <property type="molecule type" value="Genomic_DNA"/>
</dbReference>
<evidence type="ECO:0000313" key="2">
    <source>
        <dbReference type="EMBL" id="OGM70274.1"/>
    </source>
</evidence>
<gene>
    <name evidence="2" type="ORF">A2975_04355</name>
</gene>
<proteinExistence type="predicted"/>
<comment type="caution">
    <text evidence="2">The sequence shown here is derived from an EMBL/GenBank/DDBJ whole genome shotgun (WGS) entry which is preliminary data.</text>
</comment>
<dbReference type="PROSITE" id="PS50994">
    <property type="entry name" value="INTEGRASE"/>
    <property type="match status" value="1"/>
</dbReference>
<dbReference type="AlphaFoldDB" id="A0A1F8C1N8"/>
<dbReference type="PANTHER" id="PTHR46889">
    <property type="entry name" value="TRANSPOSASE INSF FOR INSERTION SEQUENCE IS3B-RELATED"/>
    <property type="match status" value="1"/>
</dbReference>
<name>A0A1F8C1N8_9BACT</name>
<dbReference type="Proteomes" id="UP000178429">
    <property type="component" value="Unassembled WGS sequence"/>
</dbReference>
<dbReference type="Pfam" id="PF13333">
    <property type="entry name" value="rve_2"/>
    <property type="match status" value="1"/>
</dbReference>
<feature type="domain" description="Integrase catalytic" evidence="1">
    <location>
        <begin position="121"/>
        <end position="281"/>
    </location>
</feature>
<dbReference type="SUPFAM" id="SSF53098">
    <property type="entry name" value="Ribonuclease H-like"/>
    <property type="match status" value="1"/>
</dbReference>
<evidence type="ECO:0000313" key="3">
    <source>
        <dbReference type="Proteomes" id="UP000178429"/>
    </source>
</evidence>
<dbReference type="InterPro" id="IPR050900">
    <property type="entry name" value="Transposase_IS3/IS150/IS904"/>
</dbReference>
<dbReference type="InterPro" id="IPR036397">
    <property type="entry name" value="RNaseH_sf"/>
</dbReference>
<dbReference type="NCBIfam" id="NF033516">
    <property type="entry name" value="transpos_IS3"/>
    <property type="match status" value="1"/>
</dbReference>
<dbReference type="STRING" id="1802525.A2975_04355"/>
<evidence type="ECO:0000259" key="1">
    <source>
        <dbReference type="PROSITE" id="PS50994"/>
    </source>
</evidence>
<accession>A0A1F8C1N8</accession>
<dbReference type="PANTHER" id="PTHR46889:SF5">
    <property type="entry name" value="INTEGRASE PROTEIN"/>
    <property type="match status" value="1"/>
</dbReference>
<dbReference type="InterPro" id="IPR012337">
    <property type="entry name" value="RNaseH-like_sf"/>
</dbReference>
<dbReference type="InterPro" id="IPR001584">
    <property type="entry name" value="Integrase_cat-core"/>
</dbReference>
<dbReference type="Gene3D" id="3.30.420.10">
    <property type="entry name" value="Ribonuclease H-like superfamily/Ribonuclease H"/>
    <property type="match status" value="1"/>
</dbReference>
<reference evidence="2 3" key="1">
    <citation type="journal article" date="2016" name="Nat. Commun.">
        <title>Thousands of microbial genomes shed light on interconnected biogeochemical processes in an aquifer system.</title>
        <authorList>
            <person name="Anantharaman K."/>
            <person name="Brown C.T."/>
            <person name="Hug L.A."/>
            <person name="Sharon I."/>
            <person name="Castelle C.J."/>
            <person name="Probst A.J."/>
            <person name="Thomas B.C."/>
            <person name="Singh A."/>
            <person name="Wilkins M.J."/>
            <person name="Karaoz U."/>
            <person name="Brodie E.L."/>
            <person name="Williams K.H."/>
            <person name="Hubbard S.S."/>
            <person name="Banfield J.F."/>
        </authorList>
    </citation>
    <scope>NUCLEOTIDE SEQUENCE [LARGE SCALE GENOMIC DNA]</scope>
</reference>
<dbReference type="InterPro" id="IPR048020">
    <property type="entry name" value="Transpos_IS3"/>
</dbReference>
<protein>
    <recommendedName>
        <fullName evidence="1">Integrase catalytic domain-containing protein</fullName>
    </recommendedName>
</protein>